<feature type="compositionally biased region" description="Basic and acidic residues" evidence="2">
    <location>
        <begin position="25"/>
        <end position="45"/>
    </location>
</feature>
<feature type="compositionally biased region" description="Basic residues" evidence="2">
    <location>
        <begin position="1"/>
        <end position="11"/>
    </location>
</feature>
<protein>
    <submittedName>
        <fullName evidence="3">Uncharacterized protein</fullName>
    </submittedName>
</protein>
<feature type="region of interest" description="Disordered" evidence="2">
    <location>
        <begin position="1"/>
        <end position="45"/>
    </location>
</feature>
<feature type="compositionally biased region" description="Low complexity" evidence="2">
    <location>
        <begin position="512"/>
        <end position="531"/>
    </location>
</feature>
<dbReference type="Proteomes" id="UP000789595">
    <property type="component" value="Unassembled WGS sequence"/>
</dbReference>
<keyword evidence="1" id="KW-0175">Coiled coil</keyword>
<feature type="compositionally biased region" description="Low complexity" evidence="2">
    <location>
        <begin position="1022"/>
        <end position="1031"/>
    </location>
</feature>
<feature type="compositionally biased region" description="Low complexity" evidence="2">
    <location>
        <begin position="1111"/>
        <end position="1138"/>
    </location>
</feature>
<evidence type="ECO:0000256" key="2">
    <source>
        <dbReference type="SAM" id="MobiDB-lite"/>
    </source>
</evidence>
<feature type="compositionally biased region" description="Basic and acidic residues" evidence="2">
    <location>
        <begin position="1000"/>
        <end position="1014"/>
    </location>
</feature>
<feature type="coiled-coil region" evidence="1">
    <location>
        <begin position="1262"/>
        <end position="1332"/>
    </location>
</feature>
<gene>
    <name evidence="3" type="ORF">PECAL_2P06930</name>
</gene>
<evidence type="ECO:0000256" key="1">
    <source>
        <dbReference type="SAM" id="Coils"/>
    </source>
</evidence>
<feature type="compositionally biased region" description="Low complexity" evidence="2">
    <location>
        <begin position="1156"/>
        <end position="1178"/>
    </location>
</feature>
<proteinExistence type="predicted"/>
<dbReference type="EMBL" id="CAKKNE010000002">
    <property type="protein sequence ID" value="CAH0367660.1"/>
    <property type="molecule type" value="Genomic_DNA"/>
</dbReference>
<feature type="region of interest" description="Disordered" evidence="2">
    <location>
        <begin position="753"/>
        <end position="816"/>
    </location>
</feature>
<feature type="compositionally biased region" description="Basic and acidic residues" evidence="2">
    <location>
        <begin position="790"/>
        <end position="806"/>
    </location>
</feature>
<feature type="compositionally biased region" description="Low complexity" evidence="2">
    <location>
        <begin position="890"/>
        <end position="901"/>
    </location>
</feature>
<feature type="region of interest" description="Disordered" evidence="2">
    <location>
        <begin position="890"/>
        <end position="1220"/>
    </location>
</feature>
<feature type="coiled-coil region" evidence="1">
    <location>
        <begin position="251"/>
        <end position="278"/>
    </location>
</feature>
<evidence type="ECO:0000313" key="3">
    <source>
        <dbReference type="EMBL" id="CAH0367660.1"/>
    </source>
</evidence>
<feature type="compositionally biased region" description="Low complexity" evidence="2">
    <location>
        <begin position="682"/>
        <end position="715"/>
    </location>
</feature>
<organism evidence="3 4">
    <name type="scientific">Pelagomonas calceolata</name>
    <dbReference type="NCBI Taxonomy" id="35677"/>
    <lineage>
        <taxon>Eukaryota</taxon>
        <taxon>Sar</taxon>
        <taxon>Stramenopiles</taxon>
        <taxon>Ochrophyta</taxon>
        <taxon>Pelagophyceae</taxon>
        <taxon>Pelagomonadales</taxon>
        <taxon>Pelagomonadaceae</taxon>
        <taxon>Pelagomonas</taxon>
    </lineage>
</organism>
<reference evidence="3" key="1">
    <citation type="submission" date="2021-11" db="EMBL/GenBank/DDBJ databases">
        <authorList>
            <consortium name="Genoscope - CEA"/>
            <person name="William W."/>
        </authorList>
    </citation>
    <scope>NUCLEOTIDE SEQUENCE</scope>
</reference>
<feature type="compositionally biased region" description="Basic and acidic residues" evidence="2">
    <location>
        <begin position="1179"/>
        <end position="1189"/>
    </location>
</feature>
<feature type="region of interest" description="Disordered" evidence="2">
    <location>
        <begin position="474"/>
        <end position="562"/>
    </location>
</feature>
<name>A0A8J2WVS4_9STRA</name>
<sequence>MGPRLKTKKRPPGQQPKAAGKKRLAPRDRRPRADDEPDAHSPRLIKVDPEAVKLYRTEALNRLDAVANARLKTRFRQFRVRALALSTGVLTAFDHTRALSQLCDWVTKKQPFSSSRNQLEEALVKAVVKAHAHETELVRREQYEKRRREHDASERKRVHEEAEAKIQKVEATFARERRELHAQLRRERARVDDAESKMRELQAEMRQAASTTAKAKQILEKRSKAHAQQQKSCNKALDQTRKRLVGVRERAAALGDDATRLREELKSSQRKQRALANRNKAAPDERVLLETEVRAAEDRAEYHEHRALAERRARLILNQKVDAALGDAEAALKAAGDPGEMDVALQNLSRDIMKAFGAPPSAPGTGIETGLEERWAAVVDGAAAMGLTTKDEVPRELANAKATVPGVLRALDQLDACDEASDPGARHARRIALAQFRVAADGGNSGDLGSAAAVCGLPPVAGKDLGVLLGAIRDAPEEPEGPPPPPPPRRTGRVSPAPGAARSRTGPKLGFGVAARLSAAAARGRGDPAPAVVEPAPTGRKAAAEPTLGPGRGHDAGPPSGAAAARARGQQAVPAAVDAIEARAQRATAPGLGAGAALPPEPVVALADGSVAPASQVPAGTLLANGQAMPAGRVVALADGSIAAAATVAPGAALAVVPGAAAPVGARARRLAPGGGAPRPPAASQTPAAPAPSASRRLRTAARAVLVARGIAGPPRSAPRPSPAAAPPRGDEAGPAATPAAERRRIMAAALQAGPPAPPSRPPSRASVASSPDAGPQPREPASVASSPPDEARLRDERKRADDLAARRAASAKRAVDAAEAKARELQAALDDARGAAPAREHAALAAECARIKERLGRRALHRLVQASAAADARATFAVFGRWARLRPSPAVEAEAAAPPARGRRAVKEEAVAPPTRGRRASPSVSSVDEATPASPARGRKASVSSVESDESPAPVARRAAPAPAAIETVPAPKLGLGAAARLGVVSARARGRQGAHAASEARLRQWRGSRESAGDDESETAESAARRATGLPPRPRDPPARASAAPPARGREALSVDEDAPAPPARGRRAAPAVKEEAAPAEAPTPEKKKSKWGKLRGAVRASPKKSPKTPKAPLVPAAAPAPVVSTTESAAPAAAPTRGRKASPSVSSVDEEVAAPGADSASSRGRRAAATASSASSRDRSSSDEMLRSAALAEEPRPASPAGGHAFDDTTVSSKEDEALVPADTDKQRAALLALATQNKALAEALQATPRDATVASAEIRVLEARLSACRRDAQEARQRHRQALAAMNLELGALRDKNESDRRDLMMRLRDESLIVNELTKRCDALTRELRGTDVSPLSATAKASLRSSREAARTLVVSPDEADPTPRARGAFSELLDSNAALLQELGVV</sequence>
<keyword evidence="4" id="KW-1185">Reference proteome</keyword>
<evidence type="ECO:0000313" key="4">
    <source>
        <dbReference type="Proteomes" id="UP000789595"/>
    </source>
</evidence>
<feature type="compositionally biased region" description="Low complexity" evidence="2">
    <location>
        <begin position="953"/>
        <end position="973"/>
    </location>
</feature>
<feature type="region of interest" description="Disordered" evidence="2">
    <location>
        <begin position="670"/>
        <end position="741"/>
    </location>
</feature>
<feature type="compositionally biased region" description="Low complexity" evidence="2">
    <location>
        <begin position="763"/>
        <end position="774"/>
    </location>
</feature>
<feature type="compositionally biased region" description="Pro residues" evidence="2">
    <location>
        <begin position="716"/>
        <end position="726"/>
    </location>
</feature>
<accession>A0A8J2WVS4</accession>
<feature type="region of interest" description="Disordered" evidence="2">
    <location>
        <begin position="142"/>
        <end position="162"/>
    </location>
</feature>
<comment type="caution">
    <text evidence="3">The sequence shown here is derived from an EMBL/GenBank/DDBJ whole genome shotgun (WGS) entry which is preliminary data.</text>
</comment>